<keyword evidence="2" id="KW-0802">TPR repeat</keyword>
<sequence>MTIAHLGVLTGVLLLVLVVPLAAIIAAAQPVPPPRDLKASALPGDRSTATLRPLPDGLPAGTGPVDVAALRPPAVAALGPDGAAAFERLLRAETFLQDNSLRDGDDQAVYPYRYPAMTRLLDAAPGGGRTDAAVRLGAALIRLRALNIPGGGTIDYPAISASAAAYALLERGRETGDCAAQLNLLLLVAADELPRDEVVREEAARAEKSCPDDPTPLWIHGQYLSQRAHRVLQFDGEPAPREADDRATAVFTRLSRRFPGSLPALTGAADNDLRAGLRLLRLRPFTARERLRAAAEGYLAAYDLDPIAAGPGLARALIALGEPRRAAETVRRVMRDAPHQGPLLELLTTAEEEARRHGPAASAARTLARLGDGAYPTTSLVFPVPGGIVDEADREPVGPQSTGVATHLPITVDLQFMPGGAGGDVEDLAFIPAYRESDTVGADPDCPGFGWRRDAILAGQIDQVLASFPTTLPGMLDLDGKVPRGYCRLNGVALREIARLEQGRPTRKQDPDFVPGRSRDDIEDARQNLFRWAGDLPRAEEAIRSWTVGVGPADPLPRQRLGEVLFLRGRYEEAASAFDAAARKVRAIQWDQDLLTWRMHLNRGASLLRTARLEEGLALLRTVADDSERAAAYWRQQQKPDLGAAEKFALLCYHAHAQIADAERTAGRLHSAVDNYTAAHDLLPHLPLDPAALRPERLDANQSLAEIGLGRFDAAAQSAARALQADPANPVFLMNAGFAAERAGRYEAAARYDAQALVSDPGAFPAANDLGVALARLGHEDEAVAALRRSVGARPDYALGWFNLGVVYGRMGPLRFLHSQGALARAFALDAKLREAPRQPTTDVATYRSGLDLSKPLPPRWSLAGLPPLSPGPATGVLAVLVLGLTLARAAGAQGDAQQWLEAMGARAERHSVLSRLRSPFWAVAATALIFGFSAGVRGRDSLVETLGLILGVLVLTAVVLQARRYAARRADEVAEQSSWGPGIAFGAVTAVLAPWAPLPVIRPAATAPRVHAAAPLALGLAGMTLYVEAAAFPVPIVRALATAAVIMVASLLVPVAPLDGAQLSRAGLLAGAGALGAVVLLGLGVV</sequence>
<keyword evidence="4" id="KW-1133">Transmembrane helix</keyword>
<feature type="transmembrane region" description="Helical" evidence="4">
    <location>
        <begin position="949"/>
        <end position="967"/>
    </location>
</feature>
<keyword evidence="4" id="KW-0812">Transmembrane</keyword>
<evidence type="ECO:0000256" key="2">
    <source>
        <dbReference type="ARBA" id="ARBA00022803"/>
    </source>
</evidence>
<keyword evidence="4" id="KW-0472">Membrane</keyword>
<evidence type="ECO:0000256" key="4">
    <source>
        <dbReference type="SAM" id="Phobius"/>
    </source>
</evidence>
<feature type="transmembrane region" description="Helical" evidence="4">
    <location>
        <begin position="1068"/>
        <end position="1086"/>
    </location>
</feature>
<dbReference type="Pfam" id="PF13181">
    <property type="entry name" value="TPR_8"/>
    <property type="match status" value="1"/>
</dbReference>
<evidence type="ECO:0000313" key="6">
    <source>
        <dbReference type="Proteomes" id="UP001151002"/>
    </source>
</evidence>
<organism evidence="5 6">
    <name type="scientific">Paractinoplanes pyxinae</name>
    <dbReference type="NCBI Taxonomy" id="2997416"/>
    <lineage>
        <taxon>Bacteria</taxon>
        <taxon>Bacillati</taxon>
        <taxon>Actinomycetota</taxon>
        <taxon>Actinomycetes</taxon>
        <taxon>Micromonosporales</taxon>
        <taxon>Micromonosporaceae</taxon>
        <taxon>Paractinoplanes</taxon>
    </lineage>
</organism>
<feature type="region of interest" description="Disordered" evidence="3">
    <location>
        <begin position="35"/>
        <end position="59"/>
    </location>
</feature>
<dbReference type="SUPFAM" id="SSF48452">
    <property type="entry name" value="TPR-like"/>
    <property type="match status" value="2"/>
</dbReference>
<accession>A0ABT4B8F4</accession>
<reference evidence="5" key="1">
    <citation type="submission" date="2022-11" db="EMBL/GenBank/DDBJ databases">
        <authorList>
            <person name="Somphong A."/>
            <person name="Phongsopitanun W."/>
        </authorList>
    </citation>
    <scope>NUCLEOTIDE SEQUENCE</scope>
    <source>
        <strain evidence="5">Pm04-4</strain>
    </source>
</reference>
<keyword evidence="1" id="KW-0677">Repeat</keyword>
<protein>
    <submittedName>
        <fullName evidence="5">Tetratricopeptide repeat protein</fullName>
    </submittedName>
</protein>
<dbReference type="InterPro" id="IPR019734">
    <property type="entry name" value="TPR_rpt"/>
</dbReference>
<feature type="transmembrane region" description="Helical" evidence="4">
    <location>
        <begin position="920"/>
        <end position="937"/>
    </location>
</feature>
<dbReference type="InterPro" id="IPR051012">
    <property type="entry name" value="CellSynth/LPSAsmb/PSIAsmb"/>
</dbReference>
<dbReference type="SMART" id="SM00028">
    <property type="entry name" value="TPR"/>
    <property type="match status" value="4"/>
</dbReference>
<gene>
    <name evidence="5" type="ORF">OWR29_32780</name>
</gene>
<dbReference type="Gene3D" id="1.25.40.10">
    <property type="entry name" value="Tetratricopeptide repeat domain"/>
    <property type="match status" value="2"/>
</dbReference>
<dbReference type="RefSeq" id="WP_267567257.1">
    <property type="nucleotide sequence ID" value="NZ_JAPNTZ010000013.1"/>
</dbReference>
<evidence type="ECO:0000313" key="5">
    <source>
        <dbReference type="EMBL" id="MCY1142794.1"/>
    </source>
</evidence>
<dbReference type="PANTHER" id="PTHR45586:SF1">
    <property type="entry name" value="LIPOPOLYSACCHARIDE ASSEMBLY PROTEIN B"/>
    <property type="match status" value="1"/>
</dbReference>
<dbReference type="Proteomes" id="UP001151002">
    <property type="component" value="Unassembled WGS sequence"/>
</dbReference>
<evidence type="ECO:0000256" key="3">
    <source>
        <dbReference type="SAM" id="MobiDB-lite"/>
    </source>
</evidence>
<feature type="transmembrane region" description="Helical" evidence="4">
    <location>
        <begin position="979"/>
        <end position="999"/>
    </location>
</feature>
<keyword evidence="6" id="KW-1185">Reference proteome</keyword>
<dbReference type="EMBL" id="JAPNTZ010000013">
    <property type="protein sequence ID" value="MCY1142794.1"/>
    <property type="molecule type" value="Genomic_DNA"/>
</dbReference>
<feature type="transmembrane region" description="Helical" evidence="4">
    <location>
        <begin position="1036"/>
        <end position="1056"/>
    </location>
</feature>
<feature type="transmembrane region" description="Helical" evidence="4">
    <location>
        <begin position="1011"/>
        <end position="1030"/>
    </location>
</feature>
<comment type="caution">
    <text evidence="5">The sequence shown here is derived from an EMBL/GenBank/DDBJ whole genome shotgun (WGS) entry which is preliminary data.</text>
</comment>
<dbReference type="InterPro" id="IPR011990">
    <property type="entry name" value="TPR-like_helical_dom_sf"/>
</dbReference>
<name>A0ABT4B8F4_9ACTN</name>
<proteinExistence type="predicted"/>
<evidence type="ECO:0000256" key="1">
    <source>
        <dbReference type="ARBA" id="ARBA00022737"/>
    </source>
</evidence>
<dbReference type="PANTHER" id="PTHR45586">
    <property type="entry name" value="TPR REPEAT-CONTAINING PROTEIN PA4667"/>
    <property type="match status" value="1"/>
</dbReference>